<dbReference type="EMBL" id="KQ234521">
    <property type="protein sequence ID" value="KMZ77047.1"/>
    <property type="molecule type" value="Genomic_DNA"/>
</dbReference>
<accession>A0A0J9S4U8</accession>
<name>A0A0J9S4U8_PLAVI</name>
<evidence type="ECO:0000313" key="2">
    <source>
        <dbReference type="Proteomes" id="UP000053562"/>
    </source>
</evidence>
<sequence>MSYSIKDIEEWKKEYSLLKDIWTTYDDFDKDVENNTNRNKYISVCSYFIDPLNEEKEKHEKFCMKLIRNLGHYSDDKDFLRYRNYDVII</sequence>
<proteinExistence type="predicted"/>
<reference evidence="1 2" key="1">
    <citation type="submission" date="2011-08" db="EMBL/GenBank/DDBJ databases">
        <title>The Genome Sequence of Plasmodium vivax India VII.</title>
        <authorList>
            <consortium name="The Broad Institute Genome Sequencing Platform"/>
            <consortium name="The Broad Institute Genome Sequencing Center for Infectious Disease"/>
            <person name="Neafsey D."/>
            <person name="Carlton J."/>
            <person name="Barnwell J."/>
            <person name="Collins W."/>
            <person name="Escalante A."/>
            <person name="Mullikin J."/>
            <person name="Saul A."/>
            <person name="Guigo R."/>
            <person name="Camara F."/>
            <person name="Young S.K."/>
            <person name="Zeng Q."/>
            <person name="Gargeya S."/>
            <person name="Fitzgerald M."/>
            <person name="Haas B."/>
            <person name="Abouelleil A."/>
            <person name="Alvarado L."/>
            <person name="Arachchi H.M."/>
            <person name="Berlin A."/>
            <person name="Brown A."/>
            <person name="Chapman S.B."/>
            <person name="Chen Z."/>
            <person name="Dunbar C."/>
            <person name="Freedman E."/>
            <person name="Gearin G."/>
            <person name="Gellesch M."/>
            <person name="Goldberg J."/>
            <person name="Griggs A."/>
            <person name="Gujja S."/>
            <person name="Heiman D."/>
            <person name="Howarth C."/>
            <person name="Larson L."/>
            <person name="Lui A."/>
            <person name="MacDonald P.J.P."/>
            <person name="Montmayeur A."/>
            <person name="Murphy C."/>
            <person name="Neiman D."/>
            <person name="Pearson M."/>
            <person name="Priest M."/>
            <person name="Roberts A."/>
            <person name="Saif S."/>
            <person name="Shea T."/>
            <person name="Shenoy N."/>
            <person name="Sisk P."/>
            <person name="Stolte C."/>
            <person name="Sykes S."/>
            <person name="Wortman J."/>
            <person name="Nusbaum C."/>
            <person name="Birren B."/>
        </authorList>
    </citation>
    <scope>NUCLEOTIDE SEQUENCE [LARGE SCALE GENOMIC DNA]</scope>
    <source>
        <strain evidence="1 2">India VII</strain>
    </source>
</reference>
<dbReference type="AlphaFoldDB" id="A0A0J9S4U8"/>
<organism evidence="1 2">
    <name type="scientific">Plasmodium vivax India VII</name>
    <dbReference type="NCBI Taxonomy" id="1077284"/>
    <lineage>
        <taxon>Eukaryota</taxon>
        <taxon>Sar</taxon>
        <taxon>Alveolata</taxon>
        <taxon>Apicomplexa</taxon>
        <taxon>Aconoidasida</taxon>
        <taxon>Haemosporida</taxon>
        <taxon>Plasmodiidae</taxon>
        <taxon>Plasmodium</taxon>
        <taxon>Plasmodium (Plasmodium)</taxon>
    </lineage>
</organism>
<gene>
    <name evidence="1" type="ORF">PVIIG_06225</name>
</gene>
<protein>
    <submittedName>
        <fullName evidence="1">Uncharacterized protein</fullName>
    </submittedName>
</protein>
<dbReference type="Proteomes" id="UP000053562">
    <property type="component" value="Unassembled WGS sequence"/>
</dbReference>
<evidence type="ECO:0000313" key="1">
    <source>
        <dbReference type="EMBL" id="KMZ77047.1"/>
    </source>
</evidence>